<sequence>MEARPERAGLLYTSLMPTTVRIKPELITEHRLRIEMYGLEDEDIENTIRMKGWAWVLARKSWAYAGEPDFIYRQIREVVIALPDISFREDSIEESIRTVEAKARSDEEREEGRELLRRAFEKSGQIDLAEQFL</sequence>
<name>A0A6J4PKD2_9ACTN</name>
<gene>
    <name evidence="1" type="ORF">AVDCRST_MAG22-2338</name>
</gene>
<accession>A0A6J4PKD2</accession>
<dbReference type="EMBL" id="CADCUV010000101">
    <property type="protein sequence ID" value="CAA9417842.1"/>
    <property type="molecule type" value="Genomic_DNA"/>
</dbReference>
<dbReference type="AlphaFoldDB" id="A0A6J4PKD2"/>
<evidence type="ECO:0000313" key="1">
    <source>
        <dbReference type="EMBL" id="CAA9417842.1"/>
    </source>
</evidence>
<protein>
    <submittedName>
        <fullName evidence="1">Uncharacterized protein</fullName>
    </submittedName>
</protein>
<proteinExistence type="predicted"/>
<organism evidence="1">
    <name type="scientific">uncultured Rubrobacteraceae bacterium</name>
    <dbReference type="NCBI Taxonomy" id="349277"/>
    <lineage>
        <taxon>Bacteria</taxon>
        <taxon>Bacillati</taxon>
        <taxon>Actinomycetota</taxon>
        <taxon>Rubrobacteria</taxon>
        <taxon>Rubrobacterales</taxon>
        <taxon>Rubrobacteraceae</taxon>
        <taxon>environmental samples</taxon>
    </lineage>
</organism>
<reference evidence="1" key="1">
    <citation type="submission" date="2020-02" db="EMBL/GenBank/DDBJ databases">
        <authorList>
            <person name="Meier V. D."/>
        </authorList>
    </citation>
    <scope>NUCLEOTIDE SEQUENCE</scope>
    <source>
        <strain evidence="1">AVDCRST_MAG22</strain>
    </source>
</reference>